<dbReference type="EMBL" id="GBRH01210087">
    <property type="protein sequence ID" value="JAD87808.1"/>
    <property type="molecule type" value="Transcribed_RNA"/>
</dbReference>
<protein>
    <submittedName>
        <fullName evidence="2">Uncharacterized protein</fullName>
    </submittedName>
</protein>
<accession>A0A0A9DM98</accession>
<sequence>MLAAATTTAQARLTVKLPLQRFPVLASCAANLPEAARSSSARPRSSPPPLLASCRARTAAAAVHCRPAAQDLLARGARRISPGVFSSAPCFDLIAPWPDCTSPPSSPTPVAGASFPPPIVSSASSRSPPSIPRSQ</sequence>
<feature type="region of interest" description="Disordered" evidence="1">
    <location>
        <begin position="102"/>
        <end position="135"/>
    </location>
</feature>
<reference evidence="2" key="1">
    <citation type="submission" date="2014-09" db="EMBL/GenBank/DDBJ databases">
        <authorList>
            <person name="Magalhaes I.L.F."/>
            <person name="Oliveira U."/>
            <person name="Santos F.R."/>
            <person name="Vidigal T.H.D.A."/>
            <person name="Brescovit A.D."/>
            <person name="Santos A.J."/>
        </authorList>
    </citation>
    <scope>NUCLEOTIDE SEQUENCE</scope>
    <source>
        <tissue evidence="2">Shoot tissue taken approximately 20 cm above the soil surface</tissue>
    </source>
</reference>
<proteinExistence type="predicted"/>
<evidence type="ECO:0000256" key="1">
    <source>
        <dbReference type="SAM" id="MobiDB-lite"/>
    </source>
</evidence>
<evidence type="ECO:0000313" key="2">
    <source>
        <dbReference type="EMBL" id="JAD87808.1"/>
    </source>
</evidence>
<reference evidence="2" key="2">
    <citation type="journal article" date="2015" name="Data Brief">
        <title>Shoot transcriptome of the giant reed, Arundo donax.</title>
        <authorList>
            <person name="Barrero R.A."/>
            <person name="Guerrero F.D."/>
            <person name="Moolhuijzen P."/>
            <person name="Goolsby J.A."/>
            <person name="Tidwell J."/>
            <person name="Bellgard S.E."/>
            <person name="Bellgard M.I."/>
        </authorList>
    </citation>
    <scope>NUCLEOTIDE SEQUENCE</scope>
    <source>
        <tissue evidence="2">Shoot tissue taken approximately 20 cm above the soil surface</tissue>
    </source>
</reference>
<name>A0A0A9DM98_ARUDO</name>
<organism evidence="2">
    <name type="scientific">Arundo donax</name>
    <name type="common">Giant reed</name>
    <name type="synonym">Donax arundinaceus</name>
    <dbReference type="NCBI Taxonomy" id="35708"/>
    <lineage>
        <taxon>Eukaryota</taxon>
        <taxon>Viridiplantae</taxon>
        <taxon>Streptophyta</taxon>
        <taxon>Embryophyta</taxon>
        <taxon>Tracheophyta</taxon>
        <taxon>Spermatophyta</taxon>
        <taxon>Magnoliopsida</taxon>
        <taxon>Liliopsida</taxon>
        <taxon>Poales</taxon>
        <taxon>Poaceae</taxon>
        <taxon>PACMAD clade</taxon>
        <taxon>Arundinoideae</taxon>
        <taxon>Arundineae</taxon>
        <taxon>Arundo</taxon>
    </lineage>
</organism>
<dbReference type="AlphaFoldDB" id="A0A0A9DM98"/>
<feature type="compositionally biased region" description="Low complexity" evidence="1">
    <location>
        <begin position="120"/>
        <end position="135"/>
    </location>
</feature>